<keyword evidence="1" id="KW-0812">Transmembrane</keyword>
<dbReference type="EMBL" id="CP033169">
    <property type="protein sequence ID" value="AYO31703.1"/>
    <property type="molecule type" value="Genomic_DNA"/>
</dbReference>
<name>A0A3G2R8G7_9FIRM</name>
<proteinExistence type="predicted"/>
<keyword evidence="1" id="KW-0472">Membrane</keyword>
<evidence type="ECO:0000313" key="2">
    <source>
        <dbReference type="EMBL" id="AYO31703.1"/>
    </source>
</evidence>
<organism evidence="2 3">
    <name type="scientific">Biomaibacter acetigenes</name>
    <dbReference type="NCBI Taxonomy" id="2316383"/>
    <lineage>
        <taxon>Bacteria</taxon>
        <taxon>Bacillati</taxon>
        <taxon>Bacillota</taxon>
        <taxon>Clostridia</taxon>
        <taxon>Thermosediminibacterales</taxon>
        <taxon>Tepidanaerobacteraceae</taxon>
        <taxon>Biomaibacter</taxon>
    </lineage>
</organism>
<keyword evidence="3" id="KW-1185">Reference proteome</keyword>
<keyword evidence="1" id="KW-1133">Transmembrane helix</keyword>
<feature type="transmembrane region" description="Helical" evidence="1">
    <location>
        <begin position="6"/>
        <end position="26"/>
    </location>
</feature>
<dbReference type="InterPro" id="IPR054200">
    <property type="entry name" value="DUF6905"/>
</dbReference>
<dbReference type="KEGG" id="bacg:D2962_14830"/>
<dbReference type="Proteomes" id="UP000280960">
    <property type="component" value="Chromosome"/>
</dbReference>
<dbReference type="AlphaFoldDB" id="A0A3G2R8G7"/>
<reference evidence="2 3" key="1">
    <citation type="submission" date="2018-10" db="EMBL/GenBank/DDBJ databases">
        <authorList>
            <person name="Zhang X."/>
        </authorList>
    </citation>
    <scope>NUCLEOTIDE SEQUENCE [LARGE SCALE GENOMIC DNA]</scope>
    <source>
        <strain evidence="2 3">SK-G1</strain>
    </source>
</reference>
<gene>
    <name evidence="2" type="ORF">D2962_14830</name>
</gene>
<dbReference type="Pfam" id="PF21846">
    <property type="entry name" value="DUF6905"/>
    <property type="match status" value="1"/>
</dbReference>
<sequence>MWTWQHAITTIFGAAIFPIAVGIIWGKLAEEYKTLGGLLAGLFVVGTVWLLNHGIGLLYEPQMSGNLPGPWSDQALTCFWGLFVADLFAGKKFNWEVILTGILGGILGGILLFATV</sequence>
<evidence type="ECO:0000313" key="3">
    <source>
        <dbReference type="Proteomes" id="UP000280960"/>
    </source>
</evidence>
<evidence type="ECO:0000256" key="1">
    <source>
        <dbReference type="SAM" id="Phobius"/>
    </source>
</evidence>
<dbReference type="RefSeq" id="WP_122015439.1">
    <property type="nucleotide sequence ID" value="NZ_CP033169.1"/>
</dbReference>
<accession>A0A3G2R8G7</accession>
<protein>
    <submittedName>
        <fullName evidence="2">Uncharacterized protein</fullName>
    </submittedName>
</protein>
<feature type="transmembrane region" description="Helical" evidence="1">
    <location>
        <begin position="97"/>
        <end position="115"/>
    </location>
</feature>
<feature type="transmembrane region" description="Helical" evidence="1">
    <location>
        <begin position="38"/>
        <end position="59"/>
    </location>
</feature>